<dbReference type="CDD" id="cd00337">
    <property type="entry name" value="Ribosomal_uL14"/>
    <property type="match status" value="1"/>
</dbReference>
<dbReference type="GO" id="GO:0070180">
    <property type="term" value="F:large ribosomal subunit rRNA binding"/>
    <property type="evidence" value="ECO:0007669"/>
    <property type="project" value="TreeGrafter"/>
</dbReference>
<comment type="similarity">
    <text evidence="1 4">Belongs to the universal ribosomal protein uL14 family.</text>
</comment>
<protein>
    <submittedName>
        <fullName evidence="5">Ribosomal protein L14</fullName>
    </submittedName>
</protein>
<accession>A0A4Y5T8R7</accession>
<dbReference type="SMART" id="SM01374">
    <property type="entry name" value="Ribosomal_L14"/>
    <property type="match status" value="1"/>
</dbReference>
<reference evidence="5" key="1">
    <citation type="journal article" date="2019" name="J. Mol. Evol.">
        <title>Understanding the Evolution of Mitochondrial Genomes in Phaeophyceae Inferred from Mitogenomes of Ishige okamurae (Ishigeales) and Dictyopteris divaricata (Dictyotales).</title>
        <authorList>
            <person name="Liu F."/>
            <person name="Zhang Y."/>
            <person name="Bi Y."/>
            <person name="Chen W."/>
            <person name="Moejes F.W."/>
        </authorList>
    </citation>
    <scope>NUCLEOTIDE SEQUENCE</scope>
</reference>
<dbReference type="GO" id="GO:0006412">
    <property type="term" value="P:translation"/>
    <property type="evidence" value="ECO:0007669"/>
    <property type="project" value="InterPro"/>
</dbReference>
<proteinExistence type="inferred from homology"/>
<evidence type="ECO:0000256" key="4">
    <source>
        <dbReference type="RuleBase" id="RU003949"/>
    </source>
</evidence>
<dbReference type="InterPro" id="IPR036853">
    <property type="entry name" value="Ribosomal_uL14_sf"/>
</dbReference>
<evidence type="ECO:0000313" key="5">
    <source>
        <dbReference type="EMBL" id="QDB64121.1"/>
    </source>
</evidence>
<dbReference type="RefSeq" id="YP_009672636.1">
    <property type="nucleotide sequence ID" value="NC_043845.1"/>
</dbReference>
<evidence type="ECO:0000256" key="2">
    <source>
        <dbReference type="ARBA" id="ARBA00022980"/>
    </source>
</evidence>
<dbReference type="PANTHER" id="PTHR11761:SF3">
    <property type="entry name" value="LARGE RIBOSOMAL SUBUNIT PROTEIN UL14M"/>
    <property type="match status" value="1"/>
</dbReference>
<evidence type="ECO:0000256" key="3">
    <source>
        <dbReference type="ARBA" id="ARBA00023274"/>
    </source>
</evidence>
<dbReference type="Gene3D" id="2.40.150.20">
    <property type="entry name" value="Ribosomal protein L14"/>
    <property type="match status" value="1"/>
</dbReference>
<dbReference type="PANTHER" id="PTHR11761">
    <property type="entry name" value="50S/60S RIBOSOMAL PROTEIN L14/L23"/>
    <property type="match status" value="1"/>
</dbReference>
<dbReference type="GeneID" id="40880693"/>
<dbReference type="GO" id="GO:0005762">
    <property type="term" value="C:mitochondrial large ribosomal subunit"/>
    <property type="evidence" value="ECO:0007669"/>
    <property type="project" value="TreeGrafter"/>
</dbReference>
<dbReference type="GO" id="GO:0003735">
    <property type="term" value="F:structural constituent of ribosome"/>
    <property type="evidence" value="ECO:0007669"/>
    <property type="project" value="InterPro"/>
</dbReference>
<dbReference type="HAMAP" id="MF_01367">
    <property type="entry name" value="Ribosomal_uL14"/>
    <property type="match status" value="1"/>
</dbReference>
<dbReference type="PROSITE" id="PS00049">
    <property type="entry name" value="RIBOSOMAL_L14"/>
    <property type="match status" value="1"/>
</dbReference>
<geneLocation type="mitochondrion" evidence="5"/>
<dbReference type="InterPro" id="IPR000218">
    <property type="entry name" value="Ribosomal_uL14"/>
</dbReference>
<organism evidence="5">
    <name type="scientific">Dictyopteris divaricata</name>
    <dbReference type="NCBI Taxonomy" id="156996"/>
    <lineage>
        <taxon>Eukaryota</taxon>
        <taxon>Sar</taxon>
        <taxon>Stramenopiles</taxon>
        <taxon>Ochrophyta</taxon>
        <taxon>PX clade</taxon>
        <taxon>Phaeophyceae</taxon>
        <taxon>Dictyotales</taxon>
        <taxon>Dictyotaceae</taxon>
        <taxon>Dictyopteris</taxon>
    </lineage>
</organism>
<keyword evidence="2 4" id="KW-0689">Ribosomal protein</keyword>
<gene>
    <name evidence="5" type="primary">rpl14</name>
    <name evidence="5" type="ORF">DicdiMp12</name>
</gene>
<dbReference type="SUPFAM" id="SSF50193">
    <property type="entry name" value="Ribosomal protein L14"/>
    <property type="match status" value="1"/>
</dbReference>
<sequence length="128" mass="14242">MVRAQSILKIVDNSGGKKAKCLKVKGKSGLSHANLGDVVVVSIQSVKPRYKSQVRVRVNRSEVHRGVVVQTRRFYRQSDGKRLSFGSNSVVLINSKGKSIGTRISTFLPRYLRHLKWSKIGVLARGLI</sequence>
<evidence type="ECO:0000256" key="1">
    <source>
        <dbReference type="ARBA" id="ARBA00010745"/>
    </source>
</evidence>
<name>A0A4Y5T8R7_9PHAE</name>
<dbReference type="EMBL" id="MG940856">
    <property type="protein sequence ID" value="QDB64121.1"/>
    <property type="molecule type" value="Genomic_DNA"/>
</dbReference>
<keyword evidence="5" id="KW-0496">Mitochondrion</keyword>
<dbReference type="InterPro" id="IPR019972">
    <property type="entry name" value="Ribosomal_uL14_CS"/>
</dbReference>
<keyword evidence="3 4" id="KW-0687">Ribonucleoprotein</keyword>
<dbReference type="Pfam" id="PF00238">
    <property type="entry name" value="Ribosomal_L14"/>
    <property type="match status" value="1"/>
</dbReference>
<dbReference type="AlphaFoldDB" id="A0A4Y5T8R7"/>